<keyword evidence="1" id="KW-0472">Membrane</keyword>
<feature type="transmembrane region" description="Helical" evidence="1">
    <location>
        <begin position="142"/>
        <end position="164"/>
    </location>
</feature>
<protein>
    <submittedName>
        <fullName evidence="2">8896_t:CDS:1</fullName>
    </submittedName>
</protein>
<evidence type="ECO:0000313" key="2">
    <source>
        <dbReference type="EMBL" id="CAG8463671.1"/>
    </source>
</evidence>
<feature type="transmembrane region" description="Helical" evidence="1">
    <location>
        <begin position="55"/>
        <end position="74"/>
    </location>
</feature>
<keyword evidence="3" id="KW-1185">Reference proteome</keyword>
<dbReference type="AlphaFoldDB" id="A0A9N8VRD1"/>
<evidence type="ECO:0000313" key="3">
    <source>
        <dbReference type="Proteomes" id="UP000789572"/>
    </source>
</evidence>
<organism evidence="2 3">
    <name type="scientific">Paraglomus occultum</name>
    <dbReference type="NCBI Taxonomy" id="144539"/>
    <lineage>
        <taxon>Eukaryota</taxon>
        <taxon>Fungi</taxon>
        <taxon>Fungi incertae sedis</taxon>
        <taxon>Mucoromycota</taxon>
        <taxon>Glomeromycotina</taxon>
        <taxon>Glomeromycetes</taxon>
        <taxon>Paraglomerales</taxon>
        <taxon>Paraglomeraceae</taxon>
        <taxon>Paraglomus</taxon>
    </lineage>
</organism>
<name>A0A9N8VRD1_9GLOM</name>
<sequence>DNHTMYLDGTYGVSPVANLWETYKFKLIGLFIGLLILSIIYFFARWKYPEGQSSVAIKLAVILADLSLDIAFVLSKLSKNAKFQEWFSQNVKITSVLTLLASADVEAITFLGSKFAVNLFIEDIPQLVIQILYRHLTVSYDIIPFLSLIMSSIILTSNIIGHVYDGYMKWKEKKLSHRALQKDEI</sequence>
<keyword evidence="1" id="KW-0812">Transmembrane</keyword>
<comment type="caution">
    <text evidence="2">The sequence shown here is derived from an EMBL/GenBank/DDBJ whole genome shotgun (WGS) entry which is preliminary data.</text>
</comment>
<feature type="transmembrane region" description="Helical" evidence="1">
    <location>
        <begin position="25"/>
        <end position="43"/>
    </location>
</feature>
<keyword evidence="1" id="KW-1133">Transmembrane helix</keyword>
<reference evidence="2" key="1">
    <citation type="submission" date="2021-06" db="EMBL/GenBank/DDBJ databases">
        <authorList>
            <person name="Kallberg Y."/>
            <person name="Tangrot J."/>
            <person name="Rosling A."/>
        </authorList>
    </citation>
    <scope>NUCLEOTIDE SEQUENCE</scope>
    <source>
        <strain evidence="2">IA702</strain>
    </source>
</reference>
<feature type="non-terminal residue" evidence="2">
    <location>
        <position position="185"/>
    </location>
</feature>
<dbReference type="EMBL" id="CAJVPJ010000039">
    <property type="protein sequence ID" value="CAG8463671.1"/>
    <property type="molecule type" value="Genomic_DNA"/>
</dbReference>
<dbReference type="Proteomes" id="UP000789572">
    <property type="component" value="Unassembled WGS sequence"/>
</dbReference>
<evidence type="ECO:0000256" key="1">
    <source>
        <dbReference type="SAM" id="Phobius"/>
    </source>
</evidence>
<proteinExistence type="predicted"/>
<accession>A0A9N8VRD1</accession>
<dbReference type="OrthoDB" id="2403103at2759"/>
<gene>
    <name evidence="2" type="ORF">POCULU_LOCUS691</name>
</gene>